<feature type="compositionally biased region" description="Pro residues" evidence="1">
    <location>
        <begin position="284"/>
        <end position="299"/>
    </location>
</feature>
<organism evidence="2 3">
    <name type="scientific">Triparma columacea</name>
    <dbReference type="NCBI Taxonomy" id="722753"/>
    <lineage>
        <taxon>Eukaryota</taxon>
        <taxon>Sar</taxon>
        <taxon>Stramenopiles</taxon>
        <taxon>Ochrophyta</taxon>
        <taxon>Bolidophyceae</taxon>
        <taxon>Parmales</taxon>
        <taxon>Triparmaceae</taxon>
        <taxon>Triparma</taxon>
    </lineage>
</organism>
<feature type="compositionally biased region" description="Acidic residues" evidence="1">
    <location>
        <begin position="133"/>
        <end position="142"/>
    </location>
</feature>
<dbReference type="Proteomes" id="UP001165065">
    <property type="component" value="Unassembled WGS sequence"/>
</dbReference>
<evidence type="ECO:0000313" key="3">
    <source>
        <dbReference type="Proteomes" id="UP001165065"/>
    </source>
</evidence>
<dbReference type="OrthoDB" id="10598189at2759"/>
<reference evidence="3" key="1">
    <citation type="journal article" date="2023" name="Commun. Biol.">
        <title>Genome analysis of Parmales, the sister group of diatoms, reveals the evolutionary specialization of diatoms from phago-mixotrophs to photoautotrophs.</title>
        <authorList>
            <person name="Ban H."/>
            <person name="Sato S."/>
            <person name="Yoshikawa S."/>
            <person name="Yamada K."/>
            <person name="Nakamura Y."/>
            <person name="Ichinomiya M."/>
            <person name="Sato N."/>
            <person name="Blanc-Mathieu R."/>
            <person name="Endo H."/>
            <person name="Kuwata A."/>
            <person name="Ogata H."/>
        </authorList>
    </citation>
    <scope>NUCLEOTIDE SEQUENCE [LARGE SCALE GENOMIC DNA]</scope>
</reference>
<comment type="caution">
    <text evidence="2">The sequence shown here is derived from an EMBL/GenBank/DDBJ whole genome shotgun (WGS) entry which is preliminary data.</text>
</comment>
<accession>A0A9W7GD48</accession>
<feature type="compositionally biased region" description="Gly residues" evidence="1">
    <location>
        <begin position="56"/>
        <end position="76"/>
    </location>
</feature>
<name>A0A9W7GD48_9STRA</name>
<evidence type="ECO:0000256" key="1">
    <source>
        <dbReference type="SAM" id="MobiDB-lite"/>
    </source>
</evidence>
<proteinExistence type="predicted"/>
<keyword evidence="3" id="KW-1185">Reference proteome</keyword>
<feature type="compositionally biased region" description="Polar residues" evidence="1">
    <location>
        <begin position="254"/>
        <end position="268"/>
    </location>
</feature>
<feature type="compositionally biased region" description="Acidic residues" evidence="1">
    <location>
        <begin position="150"/>
        <end position="160"/>
    </location>
</feature>
<evidence type="ECO:0000313" key="2">
    <source>
        <dbReference type="EMBL" id="GMI43549.1"/>
    </source>
</evidence>
<protein>
    <submittedName>
        <fullName evidence="2">Uncharacterized protein</fullName>
    </submittedName>
</protein>
<feature type="region of interest" description="Disordered" evidence="1">
    <location>
        <begin position="54"/>
        <end position="317"/>
    </location>
</feature>
<feature type="compositionally biased region" description="Polar residues" evidence="1">
    <location>
        <begin position="87"/>
        <end position="100"/>
    </location>
</feature>
<feature type="compositionally biased region" description="Low complexity" evidence="1">
    <location>
        <begin position="179"/>
        <end position="197"/>
    </location>
</feature>
<sequence length="418" mass="44672">MVVEHQILTALQEVLARLKVMELRIDRVENILGSTVIVENQPPLTRGQQIQEEGKGLGVTSGGDGGVGFDEGGVVGGLKVRRPGEPVTSSNTYMLGSSSVKELKKPDDPGTDLQEGGGEFWLSAEPRVPQDSGDGEEDDYHDDDLGGFVDNEEEEEEGGEEVGGAGGLNLESPAFNYARLRPSSSGLGSGSLGRPSSAVGGSFGQSTTLPAKSRTFETDKAIRKYVGVGTLPPPLDPNTGKEDTVGSVVAVPSPMNSSPGTNPKSTKSWKPRPLSGRARRPVPSALPSPSPGGSVPPRPRTAGARLKGIKSKTDSRFTSRGTFVRPTTEQVGVIKERSSSAHRRRVEAEREVLRQKVLKASSSKVLYRYIKGERRGTISAEAVMNNNEPHVYYTRKVKGGKEKARINVNKMRANGSVY</sequence>
<dbReference type="EMBL" id="BRYA01001455">
    <property type="protein sequence ID" value="GMI43549.1"/>
    <property type="molecule type" value="Genomic_DNA"/>
</dbReference>
<dbReference type="AlphaFoldDB" id="A0A9W7GD48"/>
<gene>
    <name evidence="2" type="ORF">TrCOL_g2386</name>
</gene>